<gene>
    <name evidence="2" type="ORF">UCREL1_8692</name>
</gene>
<dbReference type="PANTHER" id="PTHR34144">
    <property type="entry name" value="CHROMOSOME 8, WHOLE GENOME SHOTGUN SEQUENCE"/>
    <property type="match status" value="1"/>
</dbReference>
<dbReference type="HOGENOM" id="CLU_1434442_0_0_1"/>
<accession>M7TCF9</accession>
<name>M7TCF9_EUTLA</name>
<evidence type="ECO:0000256" key="1">
    <source>
        <dbReference type="SAM" id="SignalP"/>
    </source>
</evidence>
<dbReference type="AlphaFoldDB" id="M7TCF9"/>
<dbReference type="EMBL" id="KB707087">
    <property type="protein sequence ID" value="EMR64355.1"/>
    <property type="molecule type" value="Genomic_DNA"/>
</dbReference>
<feature type="signal peptide" evidence="1">
    <location>
        <begin position="1"/>
        <end position="27"/>
    </location>
</feature>
<dbReference type="InterPro" id="IPR021047">
    <property type="entry name" value="Mannosyltransferase_CMT1"/>
</dbReference>
<evidence type="ECO:0000313" key="2">
    <source>
        <dbReference type="EMBL" id="EMR64355.1"/>
    </source>
</evidence>
<dbReference type="GO" id="GO:0016740">
    <property type="term" value="F:transferase activity"/>
    <property type="evidence" value="ECO:0007669"/>
    <property type="project" value="UniProtKB-KW"/>
</dbReference>
<reference evidence="3" key="1">
    <citation type="journal article" date="2013" name="Genome Announc.">
        <title>Draft genome sequence of the grapevine dieback fungus Eutypa lata UCR-EL1.</title>
        <authorList>
            <person name="Blanco-Ulate B."/>
            <person name="Rolshausen P.E."/>
            <person name="Cantu D."/>
        </authorList>
    </citation>
    <scope>NUCLEOTIDE SEQUENCE [LARGE SCALE GENOMIC DNA]</scope>
    <source>
        <strain evidence="3">UCR-EL1</strain>
    </source>
</reference>
<dbReference type="OMA" id="WVARTIN"/>
<dbReference type="KEGG" id="ela:UCREL1_8692"/>
<protein>
    <submittedName>
        <fullName evidence="2">Putative glycosyltransferase family 69 protein</fullName>
    </submittedName>
</protein>
<keyword evidence="2" id="KW-0808">Transferase</keyword>
<dbReference type="PANTHER" id="PTHR34144:SF5">
    <property type="entry name" value="ALPHA-1,3-MANNOSYLTRANSFERASE CMT1"/>
    <property type="match status" value="1"/>
</dbReference>
<keyword evidence="1" id="KW-0732">Signal</keyword>
<organism evidence="2 3">
    <name type="scientific">Eutypa lata (strain UCR-EL1)</name>
    <name type="common">Grapevine dieback disease fungus</name>
    <name type="synonym">Eutypa armeniacae</name>
    <dbReference type="NCBI Taxonomy" id="1287681"/>
    <lineage>
        <taxon>Eukaryota</taxon>
        <taxon>Fungi</taxon>
        <taxon>Dikarya</taxon>
        <taxon>Ascomycota</taxon>
        <taxon>Pezizomycotina</taxon>
        <taxon>Sordariomycetes</taxon>
        <taxon>Xylariomycetidae</taxon>
        <taxon>Xylariales</taxon>
        <taxon>Diatrypaceae</taxon>
        <taxon>Eutypa</taxon>
    </lineage>
</organism>
<feature type="chain" id="PRO_5004085729" evidence="1">
    <location>
        <begin position="28"/>
        <end position="189"/>
    </location>
</feature>
<dbReference type="OrthoDB" id="262547at2759"/>
<sequence>MRRSLLAFVQATCLFLIALVLWAGSERWVTGYSDGQHNSSEHPGDSSDVALPGQWVARTLQGDLFFDIPPEDASWNSAWNLFWNDAATRDRYNKKLPFQVGEPTLFCKDLWWAGYGRIAVVPSVNLEYSDEAAKKIKDLKGYTSWWWTEPGEDREDRSIIQWVEQPPETVKCVPTWEDQSWRPWNESLS</sequence>
<proteinExistence type="predicted"/>
<evidence type="ECO:0000313" key="3">
    <source>
        <dbReference type="Proteomes" id="UP000012174"/>
    </source>
</evidence>
<keyword evidence="3" id="KW-1185">Reference proteome</keyword>
<dbReference type="Proteomes" id="UP000012174">
    <property type="component" value="Unassembled WGS sequence"/>
</dbReference>
<dbReference type="eggNOG" id="ENOG502QRBX">
    <property type="taxonomic scope" value="Eukaryota"/>
</dbReference>